<dbReference type="RefSeq" id="WP_228073395.1">
    <property type="nucleotide sequence ID" value="NZ_CP061205.1"/>
</dbReference>
<dbReference type="Proteomes" id="UP001595444">
    <property type="component" value="Unassembled WGS sequence"/>
</dbReference>
<evidence type="ECO:0000313" key="2">
    <source>
        <dbReference type="Proteomes" id="UP001595444"/>
    </source>
</evidence>
<protein>
    <submittedName>
        <fullName evidence="1">Uncharacterized protein</fullName>
    </submittedName>
</protein>
<accession>A0ABV7D3F0</accession>
<reference evidence="2" key="1">
    <citation type="journal article" date="2019" name="Int. J. Syst. Evol. Microbiol.">
        <title>The Global Catalogue of Microorganisms (GCM) 10K type strain sequencing project: providing services to taxonomists for standard genome sequencing and annotation.</title>
        <authorList>
            <consortium name="The Broad Institute Genomics Platform"/>
            <consortium name="The Broad Institute Genome Sequencing Center for Infectious Disease"/>
            <person name="Wu L."/>
            <person name="Ma J."/>
        </authorList>
    </citation>
    <scope>NUCLEOTIDE SEQUENCE [LARGE SCALE GENOMIC DNA]</scope>
    <source>
        <strain evidence="2">KCTC 62164</strain>
    </source>
</reference>
<dbReference type="EMBL" id="JBHRSL010000002">
    <property type="protein sequence ID" value="MFC3051270.1"/>
    <property type="molecule type" value="Genomic_DNA"/>
</dbReference>
<organism evidence="1 2">
    <name type="scientific">Kordiimonas pumila</name>
    <dbReference type="NCBI Taxonomy" id="2161677"/>
    <lineage>
        <taxon>Bacteria</taxon>
        <taxon>Pseudomonadati</taxon>
        <taxon>Pseudomonadota</taxon>
        <taxon>Alphaproteobacteria</taxon>
        <taxon>Kordiimonadales</taxon>
        <taxon>Kordiimonadaceae</taxon>
        <taxon>Kordiimonas</taxon>
    </lineage>
</organism>
<evidence type="ECO:0000313" key="1">
    <source>
        <dbReference type="EMBL" id="MFC3051270.1"/>
    </source>
</evidence>
<name>A0ABV7D3F0_9PROT</name>
<sequence>MSHVIDSDGLRRLVKLELSRLLPGTREEAQRLMRGRVGAYDRDGTIIEAGINSYFSTRATRN</sequence>
<keyword evidence="2" id="KW-1185">Reference proteome</keyword>
<proteinExistence type="predicted"/>
<gene>
    <name evidence="1" type="ORF">ACFOKA_05060</name>
</gene>
<comment type="caution">
    <text evidence="1">The sequence shown here is derived from an EMBL/GenBank/DDBJ whole genome shotgun (WGS) entry which is preliminary data.</text>
</comment>